<evidence type="ECO:0000256" key="1">
    <source>
        <dbReference type="SAM" id="Phobius"/>
    </source>
</evidence>
<feature type="transmembrane region" description="Helical" evidence="1">
    <location>
        <begin position="183"/>
        <end position="203"/>
    </location>
</feature>
<evidence type="ECO:0000313" key="2">
    <source>
        <dbReference type="EMBL" id="NGP76783.1"/>
    </source>
</evidence>
<comment type="caution">
    <text evidence="2">The sequence shown here is derived from an EMBL/GenBank/DDBJ whole genome shotgun (WGS) entry which is preliminary data.</text>
</comment>
<proteinExistence type="predicted"/>
<feature type="transmembrane region" description="Helical" evidence="1">
    <location>
        <begin position="287"/>
        <end position="312"/>
    </location>
</feature>
<keyword evidence="1" id="KW-1133">Transmembrane helix</keyword>
<protein>
    <recommendedName>
        <fullName evidence="4">Flippase-like domain-containing protein</fullName>
    </recommendedName>
</protein>
<name>A0A6M1T9A8_9BACT</name>
<keyword evidence="1" id="KW-0812">Transmembrane</keyword>
<accession>A0A6M1T9A8</accession>
<gene>
    <name evidence="2" type="ORF">G3570_09075</name>
</gene>
<organism evidence="2 3">
    <name type="scientific">Halalkalibaculum roseum</name>
    <dbReference type="NCBI Taxonomy" id="2709311"/>
    <lineage>
        <taxon>Bacteria</taxon>
        <taxon>Pseudomonadati</taxon>
        <taxon>Balneolota</taxon>
        <taxon>Balneolia</taxon>
        <taxon>Balneolales</taxon>
        <taxon>Balneolaceae</taxon>
        <taxon>Halalkalibaculum</taxon>
    </lineage>
</organism>
<feature type="transmembrane region" description="Helical" evidence="1">
    <location>
        <begin position="141"/>
        <end position="163"/>
    </location>
</feature>
<feature type="transmembrane region" description="Helical" evidence="1">
    <location>
        <begin position="66"/>
        <end position="85"/>
    </location>
</feature>
<reference evidence="2 3" key="1">
    <citation type="submission" date="2020-02" db="EMBL/GenBank/DDBJ databases">
        <title>Balneolaceae bacterium YR4-1, complete genome.</title>
        <authorList>
            <person name="Li Y."/>
            <person name="Wu S."/>
        </authorList>
    </citation>
    <scope>NUCLEOTIDE SEQUENCE [LARGE SCALE GENOMIC DNA]</scope>
    <source>
        <strain evidence="2 3">YR4-1</strain>
    </source>
</reference>
<dbReference type="EMBL" id="JAALLT010000003">
    <property type="protein sequence ID" value="NGP76783.1"/>
    <property type="molecule type" value="Genomic_DNA"/>
</dbReference>
<keyword evidence="3" id="KW-1185">Reference proteome</keyword>
<dbReference type="Proteomes" id="UP000473278">
    <property type="component" value="Unassembled WGS sequence"/>
</dbReference>
<feature type="transmembrane region" description="Helical" evidence="1">
    <location>
        <begin position="215"/>
        <end position="236"/>
    </location>
</feature>
<evidence type="ECO:0000313" key="3">
    <source>
        <dbReference type="Proteomes" id="UP000473278"/>
    </source>
</evidence>
<sequence length="332" mass="38621">MKIKLRAIYNLYRRKMKIFFKSPPGKRLVKYGTYFFQVLVFGLIVYQLTDIGWGNIWRSLPTEPLFYLLFLVIYFLLPLSDTLAYKITWGIPYFKSIPIFIKKRIFNKDVMGYSGEIILMQWGIKTQSIDKKQAFKDIRDINILSSAASTFIALGLLVVLIMTDQIRILDYFDNLDFWAETGIMEYVIGSVLLIILLGVLYRFRSYLFSMSLSISYKVFLIHSIRMVILYAAQILQWHTVLPDLSLEIWFTFLSVNIVISRIPFLPSQELIATGTNIEIAKLLKTPVAAVSGILLVHNVLDKILNLLFYIYYTVRERITPSYTTSFKSPEKE</sequence>
<evidence type="ECO:0008006" key="4">
    <source>
        <dbReference type="Google" id="ProtNLM"/>
    </source>
</evidence>
<dbReference type="RefSeq" id="WP_165141529.1">
    <property type="nucleotide sequence ID" value="NZ_JAALLT010000003.1"/>
</dbReference>
<feature type="transmembrane region" description="Helical" evidence="1">
    <location>
        <begin position="28"/>
        <end position="46"/>
    </location>
</feature>
<dbReference type="AlphaFoldDB" id="A0A6M1T9A8"/>
<keyword evidence="1" id="KW-0472">Membrane</keyword>